<dbReference type="AlphaFoldDB" id="A0A0K9PX57"/>
<organism evidence="2 3">
    <name type="scientific">Zostera marina</name>
    <name type="common">Eelgrass</name>
    <dbReference type="NCBI Taxonomy" id="29655"/>
    <lineage>
        <taxon>Eukaryota</taxon>
        <taxon>Viridiplantae</taxon>
        <taxon>Streptophyta</taxon>
        <taxon>Embryophyta</taxon>
        <taxon>Tracheophyta</taxon>
        <taxon>Spermatophyta</taxon>
        <taxon>Magnoliopsida</taxon>
        <taxon>Liliopsida</taxon>
        <taxon>Zosteraceae</taxon>
        <taxon>Zostera</taxon>
    </lineage>
</organism>
<proteinExistence type="predicted"/>
<reference evidence="3" key="1">
    <citation type="journal article" date="2016" name="Nature">
        <title>The genome of the seagrass Zostera marina reveals angiosperm adaptation to the sea.</title>
        <authorList>
            <person name="Olsen J.L."/>
            <person name="Rouze P."/>
            <person name="Verhelst B."/>
            <person name="Lin Y.-C."/>
            <person name="Bayer T."/>
            <person name="Collen J."/>
            <person name="Dattolo E."/>
            <person name="De Paoli E."/>
            <person name="Dittami S."/>
            <person name="Maumus F."/>
            <person name="Michel G."/>
            <person name="Kersting A."/>
            <person name="Lauritano C."/>
            <person name="Lohaus R."/>
            <person name="Toepel M."/>
            <person name="Tonon T."/>
            <person name="Vanneste K."/>
            <person name="Amirebrahimi M."/>
            <person name="Brakel J."/>
            <person name="Bostroem C."/>
            <person name="Chovatia M."/>
            <person name="Grimwood J."/>
            <person name="Jenkins J.W."/>
            <person name="Jueterbock A."/>
            <person name="Mraz A."/>
            <person name="Stam W.T."/>
            <person name="Tice H."/>
            <person name="Bornberg-Bauer E."/>
            <person name="Green P.J."/>
            <person name="Pearson G.A."/>
            <person name="Procaccini G."/>
            <person name="Duarte C.M."/>
            <person name="Schmutz J."/>
            <person name="Reusch T.B.H."/>
            <person name="Van de Peer Y."/>
        </authorList>
    </citation>
    <scope>NUCLEOTIDE SEQUENCE [LARGE SCALE GENOMIC DNA]</scope>
    <source>
        <strain evidence="3">cv. Finnish</strain>
    </source>
</reference>
<sequence length="94" mass="10302">MKGGESPCMDFGGLDWFADIQLFPEDSSSLAAAEVPVLKLPASPPTAHYKQQLMQQQQQQKPKYYSGNSAKKPKIDFSDEDNDLLTVPDLGTLG</sequence>
<feature type="compositionally biased region" description="Low complexity" evidence="1">
    <location>
        <begin position="51"/>
        <end position="60"/>
    </location>
</feature>
<name>A0A0K9PX57_ZOSMR</name>
<keyword evidence="3" id="KW-1185">Reference proteome</keyword>
<gene>
    <name evidence="2" type="ORF">ZOSMA_145G00030</name>
</gene>
<dbReference type="Proteomes" id="UP000036987">
    <property type="component" value="Unassembled WGS sequence"/>
</dbReference>
<accession>A0A0K9PX57</accession>
<comment type="caution">
    <text evidence="2">The sequence shown here is derived from an EMBL/GenBank/DDBJ whole genome shotgun (WGS) entry which is preliminary data.</text>
</comment>
<evidence type="ECO:0000313" key="2">
    <source>
        <dbReference type="EMBL" id="KMZ73613.1"/>
    </source>
</evidence>
<evidence type="ECO:0000313" key="3">
    <source>
        <dbReference type="Proteomes" id="UP000036987"/>
    </source>
</evidence>
<protein>
    <submittedName>
        <fullName evidence="2">Uncharacterized protein</fullName>
    </submittedName>
</protein>
<dbReference type="EMBL" id="LFYR01000562">
    <property type="protein sequence ID" value="KMZ73613.1"/>
    <property type="molecule type" value="Genomic_DNA"/>
</dbReference>
<evidence type="ECO:0000256" key="1">
    <source>
        <dbReference type="SAM" id="MobiDB-lite"/>
    </source>
</evidence>
<feature type="region of interest" description="Disordered" evidence="1">
    <location>
        <begin position="43"/>
        <end position="94"/>
    </location>
</feature>